<dbReference type="PANTHER" id="PTHR48047:SF229">
    <property type="entry name" value="UDP-GLYCOSYLTRANSFERASE 73C3-RELATED"/>
    <property type="match status" value="1"/>
</dbReference>
<protein>
    <recommendedName>
        <fullName evidence="5">Glycosyltransferase</fullName>
        <ecNumber evidence="5">2.4.1.-</ecNumber>
    </recommendedName>
</protein>
<keyword evidence="7" id="KW-1185">Reference proteome</keyword>
<evidence type="ECO:0000256" key="1">
    <source>
        <dbReference type="ARBA" id="ARBA00009995"/>
    </source>
</evidence>
<organism evidence="6 7">
    <name type="scientific">Trifolium subterraneum</name>
    <name type="common">Subterranean clover</name>
    <dbReference type="NCBI Taxonomy" id="3900"/>
    <lineage>
        <taxon>Eukaryota</taxon>
        <taxon>Viridiplantae</taxon>
        <taxon>Streptophyta</taxon>
        <taxon>Embryophyta</taxon>
        <taxon>Tracheophyta</taxon>
        <taxon>Spermatophyta</taxon>
        <taxon>Magnoliopsida</taxon>
        <taxon>eudicotyledons</taxon>
        <taxon>Gunneridae</taxon>
        <taxon>Pentapetalae</taxon>
        <taxon>rosids</taxon>
        <taxon>fabids</taxon>
        <taxon>Fabales</taxon>
        <taxon>Fabaceae</taxon>
        <taxon>Papilionoideae</taxon>
        <taxon>50 kb inversion clade</taxon>
        <taxon>NPAAA clade</taxon>
        <taxon>Hologalegina</taxon>
        <taxon>IRL clade</taxon>
        <taxon>Trifolieae</taxon>
        <taxon>Trifolium</taxon>
    </lineage>
</organism>
<accession>A0A2Z6MDF4</accession>
<proteinExistence type="inferred from homology"/>
<dbReference type="Gene3D" id="3.40.50.2000">
    <property type="entry name" value="Glycogen Phosphorylase B"/>
    <property type="match status" value="2"/>
</dbReference>
<dbReference type="GO" id="GO:0035251">
    <property type="term" value="F:UDP-glucosyltransferase activity"/>
    <property type="evidence" value="ECO:0007669"/>
    <property type="project" value="TreeGrafter"/>
</dbReference>
<evidence type="ECO:0000256" key="5">
    <source>
        <dbReference type="RuleBase" id="RU362057"/>
    </source>
</evidence>
<dbReference type="OrthoDB" id="5835829at2759"/>
<evidence type="ECO:0000313" key="6">
    <source>
        <dbReference type="EMBL" id="GAU20356.1"/>
    </source>
</evidence>
<evidence type="ECO:0000313" key="7">
    <source>
        <dbReference type="Proteomes" id="UP000242715"/>
    </source>
</evidence>
<keyword evidence="3 4" id="KW-0808">Transferase</keyword>
<dbReference type="CDD" id="cd03784">
    <property type="entry name" value="GT1_Gtf-like"/>
    <property type="match status" value="1"/>
</dbReference>
<gene>
    <name evidence="6" type="ORF">TSUD_338380</name>
</gene>
<dbReference type="FunFam" id="3.40.50.2000:FF:000047">
    <property type="entry name" value="Glycosyltransferase"/>
    <property type="match status" value="1"/>
</dbReference>
<name>A0A2Z6MDF4_TRISU</name>
<evidence type="ECO:0000256" key="3">
    <source>
        <dbReference type="ARBA" id="ARBA00022679"/>
    </source>
</evidence>
<comment type="similarity">
    <text evidence="1 4">Belongs to the UDP-glycosyltransferase family.</text>
</comment>
<dbReference type="InterPro" id="IPR035595">
    <property type="entry name" value="UDP_glycos_trans_CS"/>
</dbReference>
<dbReference type="PANTHER" id="PTHR48047">
    <property type="entry name" value="GLYCOSYLTRANSFERASE"/>
    <property type="match status" value="1"/>
</dbReference>
<dbReference type="EC" id="2.4.1.-" evidence="5"/>
<reference evidence="7" key="1">
    <citation type="journal article" date="2017" name="Front. Plant Sci.">
        <title>Climate Clever Clovers: New Paradigm to Reduce the Environmental Footprint of Ruminants by Breeding Low Methanogenic Forages Utilizing Haplotype Variation.</title>
        <authorList>
            <person name="Kaur P."/>
            <person name="Appels R."/>
            <person name="Bayer P.E."/>
            <person name="Keeble-Gagnere G."/>
            <person name="Wang J."/>
            <person name="Hirakawa H."/>
            <person name="Shirasawa K."/>
            <person name="Vercoe P."/>
            <person name="Stefanova K."/>
            <person name="Durmic Z."/>
            <person name="Nichols P."/>
            <person name="Revell C."/>
            <person name="Isobe S.N."/>
            <person name="Edwards D."/>
            <person name="Erskine W."/>
        </authorList>
    </citation>
    <scope>NUCLEOTIDE SEQUENCE [LARGE SCALE GENOMIC DNA]</scope>
    <source>
        <strain evidence="7">cv. Daliak</strain>
    </source>
</reference>
<dbReference type="PROSITE" id="PS00375">
    <property type="entry name" value="UDPGT"/>
    <property type="match status" value="1"/>
</dbReference>
<evidence type="ECO:0000256" key="4">
    <source>
        <dbReference type="RuleBase" id="RU003718"/>
    </source>
</evidence>
<dbReference type="FunFam" id="3.40.50.2000:FF:000071">
    <property type="entry name" value="Glycosyltransferase"/>
    <property type="match status" value="1"/>
</dbReference>
<dbReference type="SUPFAM" id="SSF53756">
    <property type="entry name" value="UDP-Glycosyltransferase/glycogen phosphorylase"/>
    <property type="match status" value="1"/>
</dbReference>
<dbReference type="AlphaFoldDB" id="A0A2Z6MDF4"/>
<keyword evidence="2 4" id="KW-0328">Glycosyltransferase</keyword>
<dbReference type="Proteomes" id="UP000242715">
    <property type="component" value="Unassembled WGS sequence"/>
</dbReference>
<dbReference type="EMBL" id="DF973211">
    <property type="protein sequence ID" value="GAU20356.1"/>
    <property type="molecule type" value="Genomic_DNA"/>
</dbReference>
<evidence type="ECO:0000256" key="2">
    <source>
        <dbReference type="ARBA" id="ARBA00022676"/>
    </source>
</evidence>
<dbReference type="InterPro" id="IPR002213">
    <property type="entry name" value="UDP_glucos_trans"/>
</dbReference>
<sequence length="540" mass="60613">MGSEDPKLHFVLFPMMAQGHMNPMMDIAKILAQHHNVNVTIVTTPQNASRFSSILARYLHIQVIQIQFPCKEFGLPDGCENLDMLPSLGTASNFFIASKFLQQEVEKQFEELTPSPTCIISDMCLPYTIHVARKFNIPRISFVGVSCFCLLSLYNIHVSNMKETVANNENEYFVLPNIPDKIEITLAQTVIGLKDEAWEKFSEDMLEAEMSTYGILMNSFEELEPTYASEYKKLRNGKVWCIGPVSLSNTDYLDKFQRGNNDKVSSGEWKHLKWLDSQKQGSVIYACLGSLCNLTSPQMIELGLALEATKRPFIWVIRDGNQLEELKKWIEESGFEGRINGRGLVIKGWAPQLLILSHNAIGGFLTHCGWNSTIEAICAGVPMVTWPLFGDQFLNEGLAVQILKVGVKIGVESPMKWGEEEESSVLVKKEDIVRGIERLMDETSESEERRKKIRELGEMAKKAVEKGGSSHSNINLFIQDIIEKSDIWPNTLVITPALPMNGRCNLFCARAIRVCVVVSLSLDGIHGVGACFLPPFIGEW</sequence>
<dbReference type="Pfam" id="PF00201">
    <property type="entry name" value="UDPGT"/>
    <property type="match status" value="1"/>
</dbReference>